<reference evidence="1 2" key="1">
    <citation type="journal article" date="2012" name="New Phytol.">
        <title>Insight into trade-off between wood decay and parasitism from the genome of a fungal forest pathogen.</title>
        <authorList>
            <person name="Olson A."/>
            <person name="Aerts A."/>
            <person name="Asiegbu F."/>
            <person name="Belbahri L."/>
            <person name="Bouzid O."/>
            <person name="Broberg A."/>
            <person name="Canback B."/>
            <person name="Coutinho P.M."/>
            <person name="Cullen D."/>
            <person name="Dalman K."/>
            <person name="Deflorio G."/>
            <person name="van Diepen L.T."/>
            <person name="Dunand C."/>
            <person name="Duplessis S."/>
            <person name="Durling M."/>
            <person name="Gonthier P."/>
            <person name="Grimwood J."/>
            <person name="Fossdal C.G."/>
            <person name="Hansson D."/>
            <person name="Henrissat B."/>
            <person name="Hietala A."/>
            <person name="Himmelstrand K."/>
            <person name="Hoffmeister D."/>
            <person name="Hogberg N."/>
            <person name="James T.Y."/>
            <person name="Karlsson M."/>
            <person name="Kohler A."/>
            <person name="Kues U."/>
            <person name="Lee Y.H."/>
            <person name="Lin Y.C."/>
            <person name="Lind M."/>
            <person name="Lindquist E."/>
            <person name="Lombard V."/>
            <person name="Lucas S."/>
            <person name="Lunden K."/>
            <person name="Morin E."/>
            <person name="Murat C."/>
            <person name="Park J."/>
            <person name="Raffaello T."/>
            <person name="Rouze P."/>
            <person name="Salamov A."/>
            <person name="Schmutz J."/>
            <person name="Solheim H."/>
            <person name="Stahlberg J."/>
            <person name="Velez H."/>
            <person name="de Vries R.P."/>
            <person name="Wiebenga A."/>
            <person name="Woodward S."/>
            <person name="Yakovlev I."/>
            <person name="Garbelotto M."/>
            <person name="Martin F."/>
            <person name="Grigoriev I.V."/>
            <person name="Stenlid J."/>
        </authorList>
    </citation>
    <scope>NUCLEOTIDE SEQUENCE [LARGE SCALE GENOMIC DNA]</scope>
    <source>
        <strain evidence="1 2">TC 32-1</strain>
    </source>
</reference>
<proteinExistence type="predicted"/>
<gene>
    <name evidence="1" type="ORF">HETIRDRAFT_331423</name>
</gene>
<evidence type="ECO:0000313" key="2">
    <source>
        <dbReference type="Proteomes" id="UP000030671"/>
    </source>
</evidence>
<dbReference type="AlphaFoldDB" id="W4JPY9"/>
<protein>
    <submittedName>
        <fullName evidence="1">Uncharacterized protein</fullName>
    </submittedName>
</protein>
<dbReference type="Proteomes" id="UP000030671">
    <property type="component" value="Unassembled WGS sequence"/>
</dbReference>
<dbReference type="InParanoid" id="W4JPY9"/>
<keyword evidence="2" id="KW-1185">Reference proteome</keyword>
<evidence type="ECO:0000313" key="1">
    <source>
        <dbReference type="EMBL" id="ETW75598.1"/>
    </source>
</evidence>
<dbReference type="RefSeq" id="XP_009552994.1">
    <property type="nucleotide sequence ID" value="XM_009554699.1"/>
</dbReference>
<organism evidence="1 2">
    <name type="scientific">Heterobasidion irregulare (strain TC 32-1)</name>
    <dbReference type="NCBI Taxonomy" id="747525"/>
    <lineage>
        <taxon>Eukaryota</taxon>
        <taxon>Fungi</taxon>
        <taxon>Dikarya</taxon>
        <taxon>Basidiomycota</taxon>
        <taxon>Agaricomycotina</taxon>
        <taxon>Agaricomycetes</taxon>
        <taxon>Russulales</taxon>
        <taxon>Bondarzewiaceae</taxon>
        <taxon>Heterobasidion</taxon>
        <taxon>Heterobasidion annosum species complex</taxon>
    </lineage>
</organism>
<dbReference type="KEGG" id="hir:HETIRDRAFT_331423"/>
<dbReference type="HOGENOM" id="CLU_3125242_0_0_1"/>
<accession>W4JPY9</accession>
<sequence length="50" mass="5793">MCLLLVVCSLLYWTLMSPILLCLVFHTSLRIVYRSYSSLFCCIHLLPVKS</sequence>
<dbReference type="EMBL" id="KI925466">
    <property type="protein sequence ID" value="ETW75598.1"/>
    <property type="molecule type" value="Genomic_DNA"/>
</dbReference>
<dbReference type="OrthoDB" id="39175at2759"/>
<dbReference type="GeneID" id="20671655"/>
<name>W4JPY9_HETIT</name>